<gene>
    <name evidence="1" type="ORF">SAMN04488121_101243</name>
</gene>
<protein>
    <recommendedName>
        <fullName evidence="3">Beta-propeller repeat-containing protein</fullName>
    </recommendedName>
</protein>
<dbReference type="EMBL" id="FNBN01000001">
    <property type="protein sequence ID" value="SDE93796.1"/>
    <property type="molecule type" value="Genomic_DNA"/>
</dbReference>
<evidence type="ECO:0000313" key="1">
    <source>
        <dbReference type="EMBL" id="SDE93796.1"/>
    </source>
</evidence>
<evidence type="ECO:0008006" key="3">
    <source>
        <dbReference type="Google" id="ProtNLM"/>
    </source>
</evidence>
<organism evidence="1 2">
    <name type="scientific">Chitinophaga filiformis</name>
    <name type="common">Myxococcus filiformis</name>
    <name type="synonym">Flexibacter filiformis</name>
    <dbReference type="NCBI Taxonomy" id="104663"/>
    <lineage>
        <taxon>Bacteria</taxon>
        <taxon>Pseudomonadati</taxon>
        <taxon>Bacteroidota</taxon>
        <taxon>Chitinophagia</taxon>
        <taxon>Chitinophagales</taxon>
        <taxon>Chitinophagaceae</taxon>
        <taxon>Chitinophaga</taxon>
    </lineage>
</organism>
<dbReference type="OrthoDB" id="708305at2"/>
<evidence type="ECO:0000313" key="2">
    <source>
        <dbReference type="Proteomes" id="UP000199045"/>
    </source>
</evidence>
<dbReference type="STRING" id="104663.SAMN04488121_101243"/>
<sequence length="357" mass="38132">MKACAGIFRHVWAGALFLVFFSCKKSMIEDQADLTLKSNKQASAGTLTSPTVYVAGTQDNQAVYWKDDGTGIVTTVLPGGTQATGIQVVGGDVYVSGISYDLSTGDAVGMYWHNGNAFTLPRSNLTGDVWTSGITVSATGDVYITGYIGRYVETAVYWLNGVLNILPGGELTGQAVVASNGDVYVPNPDYRSYWKNGNLNTLNTLPGYAYYNALGLAVDGTDVYVVGSTLLGADTGKVAMYWKNNAPIALTPNTAYYEARDVAVYNGIAYVSGSGGRNSKEERVGIWINGIPGFTRWGTKPFSGSARIDINAGDIYVCGGEWEDASHSKAKYWMNGNVTNLTDGSVQAYAMDIDVVQ</sequence>
<proteinExistence type="predicted"/>
<dbReference type="Proteomes" id="UP000199045">
    <property type="component" value="Unassembled WGS sequence"/>
</dbReference>
<accession>A0A1G7H053</accession>
<dbReference type="AlphaFoldDB" id="A0A1G7H053"/>
<dbReference type="RefSeq" id="WP_089828409.1">
    <property type="nucleotide sequence ID" value="NZ_FNBN01000001.1"/>
</dbReference>
<dbReference type="PROSITE" id="PS51257">
    <property type="entry name" value="PROKAR_LIPOPROTEIN"/>
    <property type="match status" value="1"/>
</dbReference>
<dbReference type="SUPFAM" id="SSF63825">
    <property type="entry name" value="YWTD domain"/>
    <property type="match status" value="1"/>
</dbReference>
<name>A0A1G7H053_CHIFI</name>
<reference evidence="2" key="1">
    <citation type="submission" date="2016-10" db="EMBL/GenBank/DDBJ databases">
        <authorList>
            <person name="Varghese N."/>
            <person name="Submissions S."/>
        </authorList>
    </citation>
    <scope>NUCLEOTIDE SEQUENCE [LARGE SCALE GENOMIC DNA]</scope>
    <source>
        <strain evidence="2">DSM 527</strain>
    </source>
</reference>